<feature type="compositionally biased region" description="Basic and acidic residues" evidence="1">
    <location>
        <begin position="158"/>
        <end position="167"/>
    </location>
</feature>
<feature type="chain" id="PRO_5040146192" evidence="2">
    <location>
        <begin position="17"/>
        <end position="414"/>
    </location>
</feature>
<name>A0A9N8YYQ8_9GLOM</name>
<feature type="signal peptide" evidence="2">
    <location>
        <begin position="1"/>
        <end position="16"/>
    </location>
</feature>
<accession>A0A9N8YYQ8</accession>
<feature type="compositionally biased region" description="Basic and acidic residues" evidence="1">
    <location>
        <begin position="61"/>
        <end position="75"/>
    </location>
</feature>
<dbReference type="EMBL" id="CAJVPY010000166">
    <property type="protein sequence ID" value="CAG8454784.1"/>
    <property type="molecule type" value="Genomic_DNA"/>
</dbReference>
<feature type="region of interest" description="Disordered" evidence="1">
    <location>
        <begin position="61"/>
        <end position="86"/>
    </location>
</feature>
<organism evidence="3 4">
    <name type="scientific">Dentiscutata erythropus</name>
    <dbReference type="NCBI Taxonomy" id="1348616"/>
    <lineage>
        <taxon>Eukaryota</taxon>
        <taxon>Fungi</taxon>
        <taxon>Fungi incertae sedis</taxon>
        <taxon>Mucoromycota</taxon>
        <taxon>Glomeromycotina</taxon>
        <taxon>Glomeromycetes</taxon>
        <taxon>Diversisporales</taxon>
        <taxon>Gigasporaceae</taxon>
        <taxon>Dentiscutata</taxon>
    </lineage>
</organism>
<gene>
    <name evidence="3" type="ORF">DERYTH_LOCUS708</name>
</gene>
<evidence type="ECO:0000256" key="2">
    <source>
        <dbReference type="SAM" id="SignalP"/>
    </source>
</evidence>
<feature type="region of interest" description="Disordered" evidence="1">
    <location>
        <begin position="158"/>
        <end position="193"/>
    </location>
</feature>
<keyword evidence="2" id="KW-0732">Signal</keyword>
<dbReference type="Proteomes" id="UP000789405">
    <property type="component" value="Unassembled WGS sequence"/>
</dbReference>
<keyword evidence="4" id="KW-1185">Reference proteome</keyword>
<comment type="caution">
    <text evidence="3">The sequence shown here is derived from an EMBL/GenBank/DDBJ whole genome shotgun (WGS) entry which is preliminary data.</text>
</comment>
<evidence type="ECO:0000313" key="4">
    <source>
        <dbReference type="Proteomes" id="UP000789405"/>
    </source>
</evidence>
<evidence type="ECO:0000313" key="3">
    <source>
        <dbReference type="EMBL" id="CAG8454784.1"/>
    </source>
</evidence>
<sequence length="414" mass="48146">MPKFGFSILAIQTLSARLLDYILNLFTIPRVCNIQAILDSIVNSDSEYVRTSLTAPISTQRKDIRRRQGDGKESIETEPGIEGGSEDIAIDKNLGKLNLGNHQSTSEEDIEEIIELLFLPKKKCRMHSKFQDSMNKSSDEEEFEKIDEELNDKLVKKFNEESDKESNEEAEEIEELMKESDNELDEEELDKRSAKEKIYSDSNEFEDYSAPNIDNNNQTRFNPNVNQPLEYEWILLWLLKFQSRFNLSEAAIDTLIKFIYIILVEIGGKIHFGHYPNSIHMVRKYFKIGKNFMKYVTYPNCSKLYRKDDVVSSQNNKKELEIKKCNHIEFLNIIGTRQKKTCNSALAVQKKYLKEIKNEAILLFLDGVISDIYNSHVWKEFEDKPSNSGQFFIHETADSHFGLLLNLDWFQPFA</sequence>
<reference evidence="3" key="1">
    <citation type="submission" date="2021-06" db="EMBL/GenBank/DDBJ databases">
        <authorList>
            <person name="Kallberg Y."/>
            <person name="Tangrot J."/>
            <person name="Rosling A."/>
        </authorList>
    </citation>
    <scope>NUCLEOTIDE SEQUENCE</scope>
    <source>
        <strain evidence="3">MA453B</strain>
    </source>
</reference>
<dbReference type="OrthoDB" id="2436336at2759"/>
<proteinExistence type="predicted"/>
<dbReference type="AlphaFoldDB" id="A0A9N8YYQ8"/>
<protein>
    <submittedName>
        <fullName evidence="3">27038_t:CDS:1</fullName>
    </submittedName>
</protein>
<evidence type="ECO:0000256" key="1">
    <source>
        <dbReference type="SAM" id="MobiDB-lite"/>
    </source>
</evidence>